<name>A0A2N0P3E4_9GLOM</name>
<dbReference type="VEuPathDB" id="FungiDB:FUN_014430"/>
<dbReference type="SUPFAM" id="SSF56349">
    <property type="entry name" value="DNA breaking-rejoining enzymes"/>
    <property type="match status" value="1"/>
</dbReference>
<protein>
    <recommendedName>
        <fullName evidence="3">Tyr recombinase domain-containing protein</fullName>
    </recommendedName>
</protein>
<dbReference type="Proteomes" id="UP000232722">
    <property type="component" value="Unassembled WGS sequence"/>
</dbReference>
<evidence type="ECO:0008006" key="3">
    <source>
        <dbReference type="Google" id="ProtNLM"/>
    </source>
</evidence>
<sequence length="191" mass="21854">MGEEDALSSGIWFKRNHIGFNRLKSFMRTICISVGLNISNRKIIPHTGRKTMVQALESIGESTLNIRKQSRHKSDESLRPYLSTGEKDQLRMMENLAEKITGNDNKSRKKFQEITTNLNNSNETSEFDNNNNTFKRASQVYKNLKKDNETSESSESYEITKKIQLTISQDELAKIIQSGVLTDSDFNIKLV</sequence>
<dbReference type="AlphaFoldDB" id="A0A2N0P3E4"/>
<reference evidence="1 2" key="2">
    <citation type="submission" date="2017-09" db="EMBL/GenBank/DDBJ databases">
        <title>Extensive intraspecific genome diversity in a model arbuscular mycorrhizal fungus.</title>
        <authorList>
            <person name="Chen E.C."/>
            <person name="Morin E."/>
            <person name="Beaudet D."/>
            <person name="Noel J."/>
            <person name="Ndikumana S."/>
            <person name="Charron P."/>
            <person name="St-Onge C."/>
            <person name="Giorgi J."/>
            <person name="Grigoriev I.V."/>
            <person name="Roux C."/>
            <person name="Martin F.M."/>
            <person name="Corradi N."/>
        </authorList>
    </citation>
    <scope>NUCLEOTIDE SEQUENCE [LARGE SCALE GENOMIC DNA]</scope>
    <source>
        <strain evidence="1 2">A5</strain>
    </source>
</reference>
<dbReference type="VEuPathDB" id="FungiDB:RhiirA1_474305"/>
<comment type="caution">
    <text evidence="1">The sequence shown here is derived from an EMBL/GenBank/DDBJ whole genome shotgun (WGS) entry which is preliminary data.</text>
</comment>
<dbReference type="EMBL" id="LLXJ01001637">
    <property type="protein sequence ID" value="PKC01346.1"/>
    <property type="molecule type" value="Genomic_DNA"/>
</dbReference>
<organism evidence="1 2">
    <name type="scientific">Rhizophagus irregularis</name>
    <dbReference type="NCBI Taxonomy" id="588596"/>
    <lineage>
        <taxon>Eukaryota</taxon>
        <taxon>Fungi</taxon>
        <taxon>Fungi incertae sedis</taxon>
        <taxon>Mucoromycota</taxon>
        <taxon>Glomeromycotina</taxon>
        <taxon>Glomeromycetes</taxon>
        <taxon>Glomerales</taxon>
        <taxon>Glomeraceae</taxon>
        <taxon>Rhizophagus</taxon>
    </lineage>
</organism>
<evidence type="ECO:0000313" key="1">
    <source>
        <dbReference type="EMBL" id="PKC01346.1"/>
    </source>
</evidence>
<dbReference type="VEuPathDB" id="FungiDB:RhiirFUN_011464"/>
<proteinExistence type="predicted"/>
<reference evidence="1 2" key="1">
    <citation type="submission" date="2016-04" db="EMBL/GenBank/DDBJ databases">
        <title>Genome analyses suggest a sexual origin of heterokaryosis in a supposedly ancient asexual fungus.</title>
        <authorList>
            <person name="Ropars J."/>
            <person name="Sedzielewska K."/>
            <person name="Noel J."/>
            <person name="Charron P."/>
            <person name="Farinelli L."/>
            <person name="Marton T."/>
            <person name="Kruger M."/>
            <person name="Pelin A."/>
            <person name="Brachmann A."/>
            <person name="Corradi N."/>
        </authorList>
    </citation>
    <scope>NUCLEOTIDE SEQUENCE [LARGE SCALE GENOMIC DNA]</scope>
    <source>
        <strain evidence="1 2">A5</strain>
    </source>
</reference>
<dbReference type="InterPro" id="IPR011010">
    <property type="entry name" value="DNA_brk_join_enz"/>
</dbReference>
<dbReference type="GO" id="GO:0003677">
    <property type="term" value="F:DNA binding"/>
    <property type="evidence" value="ECO:0007669"/>
    <property type="project" value="InterPro"/>
</dbReference>
<accession>A0A2N0P3E4</accession>
<gene>
    <name evidence="1" type="ORF">RhiirA5_381805</name>
</gene>
<evidence type="ECO:0000313" key="2">
    <source>
        <dbReference type="Proteomes" id="UP000232722"/>
    </source>
</evidence>